<dbReference type="EMBL" id="CP004394">
    <property type="protein sequence ID" value="AJE49215.1"/>
    <property type="molecule type" value="Genomic_DNA"/>
</dbReference>
<reference evidence="3 4" key="1">
    <citation type="journal article" date="2014" name="Int. J. Syst. Evol. Microbiol.">
        <title>Celeribacter indicus sp. nov., a polycyclic aromatic hydrocarbon-degrading bacterium from deep-sea sediment and reclassification of Huaishuia halophila as Celeribacter halophilus comb. nov.</title>
        <authorList>
            <person name="Lai Q."/>
            <person name="Cao J."/>
            <person name="Yuan J."/>
            <person name="Li F."/>
            <person name="Shao Z."/>
        </authorList>
    </citation>
    <scope>NUCLEOTIDE SEQUENCE [LARGE SCALE GENOMIC DNA]</scope>
    <source>
        <strain evidence="3">P73</strain>
        <plasmid evidence="4">Plasmid pP73A</plasmid>
    </source>
</reference>
<dbReference type="GO" id="GO:0016787">
    <property type="term" value="F:hydrolase activity"/>
    <property type="evidence" value="ECO:0007669"/>
    <property type="project" value="InterPro"/>
</dbReference>
<organism evidence="3 4">
    <name type="scientific">Celeribacter indicus</name>
    <dbReference type="NCBI Taxonomy" id="1208324"/>
    <lineage>
        <taxon>Bacteria</taxon>
        <taxon>Pseudomonadati</taxon>
        <taxon>Pseudomonadota</taxon>
        <taxon>Alphaproteobacteria</taxon>
        <taxon>Rhodobacterales</taxon>
        <taxon>Roseobacteraceae</taxon>
        <taxon>Celeribacter</taxon>
    </lineage>
</organism>
<dbReference type="InterPro" id="IPR006680">
    <property type="entry name" value="Amidohydro-rel"/>
</dbReference>
<evidence type="ECO:0000313" key="3">
    <source>
        <dbReference type="EMBL" id="AJE49215.1"/>
    </source>
</evidence>
<dbReference type="Gene3D" id="3.20.20.140">
    <property type="entry name" value="Metal-dependent hydrolases"/>
    <property type="match status" value="1"/>
</dbReference>
<dbReference type="Pfam" id="PF04909">
    <property type="entry name" value="Amidohydro_2"/>
    <property type="match status" value="1"/>
</dbReference>
<dbReference type="PANTHER" id="PTHR43569:SF1">
    <property type="entry name" value="BLL3371 PROTEIN"/>
    <property type="match status" value="1"/>
</dbReference>
<dbReference type="InterPro" id="IPR032466">
    <property type="entry name" value="Metal_Hydrolase"/>
</dbReference>
<proteinExistence type="inferred from homology"/>
<sequence>MSKRLEGRDEPILEPDLPIIDAHHHLFDKPALRYMLEDYLEDVRAGHNVVASVYVEASAFHRAGGPEILKPLGEIEFANGVGAICASGAYGDVRLCAAIVGYADLRQGDGIGWLLDRAMAAAPDRFRGIRQITMEHPSNLPFRYFFTGRPPEGVFGHPEFRNGFRQLAQRGLTYDATGFHLQLPDIAALADAFPDTTLIVNHMTVAMGLEMDAGARAELFADWRGKLVEVAKRPNVMCKIGGLGMPIWGFGLDAREDALGYRDLAEVWRPFVETAIEAFGADRCMMESNFPPDARSCGYVPLWNAFKHIVAGASQEEKRALFAGTAARVYRIGLP</sequence>
<gene>
    <name evidence="3" type="ORF">P73_4500</name>
</gene>
<dbReference type="KEGG" id="cid:P73_4500"/>
<dbReference type="Proteomes" id="UP000031521">
    <property type="component" value="Plasmid pP73A"/>
</dbReference>
<feature type="domain" description="Amidohydrolase-related" evidence="2">
    <location>
        <begin position="20"/>
        <end position="332"/>
    </location>
</feature>
<evidence type="ECO:0000313" key="4">
    <source>
        <dbReference type="Proteomes" id="UP000031521"/>
    </source>
</evidence>
<evidence type="ECO:0000259" key="2">
    <source>
        <dbReference type="Pfam" id="PF04909"/>
    </source>
</evidence>
<dbReference type="RefSeq" id="WP_043872180.1">
    <property type="nucleotide sequence ID" value="NZ_CP004394.1"/>
</dbReference>
<evidence type="ECO:0000256" key="1">
    <source>
        <dbReference type="ARBA" id="ARBA00038310"/>
    </source>
</evidence>
<keyword evidence="3" id="KW-0614">Plasmid</keyword>
<keyword evidence="4" id="KW-1185">Reference proteome</keyword>
<dbReference type="AlphaFoldDB" id="A0A0B5E6Z5"/>
<geneLocation type="plasmid" evidence="3 4">
    <name>pP73A</name>
</geneLocation>
<dbReference type="SUPFAM" id="SSF51556">
    <property type="entry name" value="Metallo-dependent hydrolases"/>
    <property type="match status" value="1"/>
</dbReference>
<dbReference type="PANTHER" id="PTHR43569">
    <property type="entry name" value="AMIDOHYDROLASE"/>
    <property type="match status" value="1"/>
</dbReference>
<dbReference type="OrthoDB" id="9787654at2"/>
<name>A0A0B5E6Z5_9RHOB</name>
<dbReference type="HOGENOM" id="CLU_044590_3_1_5"/>
<comment type="similarity">
    <text evidence="1">Belongs to the metallo-dependent hydrolases superfamily.</text>
</comment>
<dbReference type="InterPro" id="IPR052350">
    <property type="entry name" value="Metallo-dep_Lactonases"/>
</dbReference>
<protein>
    <recommendedName>
        <fullName evidence="2">Amidohydrolase-related domain-containing protein</fullName>
    </recommendedName>
</protein>
<accession>A0A0B5E6Z5</accession>